<feature type="compositionally biased region" description="Polar residues" evidence="1">
    <location>
        <begin position="89"/>
        <end position="110"/>
    </location>
</feature>
<gene>
    <name evidence="2" type="ORF">FCM35_KLT03819</name>
</gene>
<dbReference type="AlphaFoldDB" id="A0A833VKS9"/>
<feature type="compositionally biased region" description="Acidic residues" evidence="1">
    <location>
        <begin position="45"/>
        <end position="54"/>
    </location>
</feature>
<sequence length="205" mass="22322">MTKTALLFEPSIDLSVVLPRQTAINAPPSPSMSISSNGHLQDDNVGGEDSDIESDFATAAAESGNEYYHPISADNGSFSESESDPDDLTPSSTYLNISEANGNGISSLDLNTDEEEEEEEEEGEDVVSESEASISRAFREDEQRRSAPLSQEASERIMGLMRGIEFRGTPPAWMDRVSEEHLVDQIRQIRGETATGSSRLIDFAT</sequence>
<dbReference type="PANTHER" id="PTHR37175">
    <property type="entry name" value="BNAA08G28800D PROTEIN"/>
    <property type="match status" value="1"/>
</dbReference>
<comment type="caution">
    <text evidence="2">The sequence shown here is derived from an EMBL/GenBank/DDBJ whole genome shotgun (WGS) entry which is preliminary data.</text>
</comment>
<dbReference type="OrthoDB" id="1933769at2759"/>
<name>A0A833VKS9_9POAL</name>
<dbReference type="PANTHER" id="PTHR37175:SF1">
    <property type="entry name" value="CONSTANS-LIKE PROTEIN-RELATED"/>
    <property type="match status" value="1"/>
</dbReference>
<protein>
    <submittedName>
        <fullName evidence="2">Uncharacterized protein</fullName>
    </submittedName>
</protein>
<accession>A0A833VKS9</accession>
<dbReference type="Proteomes" id="UP000623129">
    <property type="component" value="Unassembled WGS sequence"/>
</dbReference>
<evidence type="ECO:0000256" key="1">
    <source>
        <dbReference type="SAM" id="MobiDB-lite"/>
    </source>
</evidence>
<reference evidence="2" key="1">
    <citation type="submission" date="2020-01" db="EMBL/GenBank/DDBJ databases">
        <title>Genome sequence of Kobresia littledalei, the first chromosome-level genome in the family Cyperaceae.</title>
        <authorList>
            <person name="Qu G."/>
        </authorList>
    </citation>
    <scope>NUCLEOTIDE SEQUENCE</scope>
    <source>
        <strain evidence="2">C.B.Clarke</strain>
        <tissue evidence="2">Leaf</tissue>
    </source>
</reference>
<feature type="region of interest" description="Disordered" evidence="1">
    <location>
        <begin position="25"/>
        <end position="152"/>
    </location>
</feature>
<feature type="compositionally biased region" description="Acidic residues" evidence="1">
    <location>
        <begin position="111"/>
        <end position="128"/>
    </location>
</feature>
<organism evidence="2 3">
    <name type="scientific">Carex littledalei</name>
    <dbReference type="NCBI Taxonomy" id="544730"/>
    <lineage>
        <taxon>Eukaryota</taxon>
        <taxon>Viridiplantae</taxon>
        <taxon>Streptophyta</taxon>
        <taxon>Embryophyta</taxon>
        <taxon>Tracheophyta</taxon>
        <taxon>Spermatophyta</taxon>
        <taxon>Magnoliopsida</taxon>
        <taxon>Liliopsida</taxon>
        <taxon>Poales</taxon>
        <taxon>Cyperaceae</taxon>
        <taxon>Cyperoideae</taxon>
        <taxon>Cariceae</taxon>
        <taxon>Carex</taxon>
        <taxon>Carex subgen. Euthyceras</taxon>
    </lineage>
</organism>
<proteinExistence type="predicted"/>
<evidence type="ECO:0000313" key="2">
    <source>
        <dbReference type="EMBL" id="KAF3330465.1"/>
    </source>
</evidence>
<evidence type="ECO:0000313" key="3">
    <source>
        <dbReference type="Proteomes" id="UP000623129"/>
    </source>
</evidence>
<keyword evidence="3" id="KW-1185">Reference proteome</keyword>
<dbReference type="EMBL" id="SWLB01000013">
    <property type="protein sequence ID" value="KAF3330465.1"/>
    <property type="molecule type" value="Genomic_DNA"/>
</dbReference>